<sequence>MREFPVSNLEKTFVLSGILQNKRLDGRRFHEFRKLEINFGKEWGSCMVSLGETKVLAQVSCSIERPKATRANEGLLFINTELSPMASPQFETGRQTDTSVLVNRFLDKCFKESKCIDLESLCIVAEEKVWNVRVDLNVLNYDGNLLGCSSIAALAALAHFRHPDVTSTGDQIIIHTPAEKDPIPMTILHYPVTISYAVFNGGEQIILDPTSIEEGGASAQIILAVNSYREICGLHLEGAALANPSFLLALTRQAAETAAVLVNKLRAALEQDAQLRSEGSTVAGFTECIHLDTVLALSQDRQKLGSAADFAHLTSRTDRMDLQDGEDSSGGTRVKVEKVGPGIADLITKLEFDPSGVKNQWMSSSSDDESSGDDETKQGETETTQSTRSEPMEDVVIVEPENKTKSKPKHEIYLSGDSEEEDTVMLTDLNPVDK</sequence>
<dbReference type="SUPFAM" id="SSF54211">
    <property type="entry name" value="Ribosomal protein S5 domain 2-like"/>
    <property type="match status" value="1"/>
</dbReference>
<dbReference type="FunFam" id="3.30.230.70:FF:000005">
    <property type="entry name" value="Exosome complex component RRP45"/>
    <property type="match status" value="1"/>
</dbReference>
<dbReference type="GO" id="GO:0035925">
    <property type="term" value="F:mRNA 3'-UTR AU-rich region binding"/>
    <property type="evidence" value="ECO:0007669"/>
    <property type="project" value="TreeGrafter"/>
</dbReference>
<dbReference type="GO" id="GO:0000176">
    <property type="term" value="C:nuclear exosome (RNase complex)"/>
    <property type="evidence" value="ECO:0007669"/>
    <property type="project" value="TreeGrafter"/>
</dbReference>
<protein>
    <recommendedName>
        <fullName evidence="4">Exosome complex component RRP45</fullName>
    </recommendedName>
    <alternativeName>
        <fullName evidence="10">Exosome component 9</fullName>
    </alternativeName>
</protein>
<evidence type="ECO:0000256" key="2">
    <source>
        <dbReference type="ARBA" id="ARBA00004604"/>
    </source>
</evidence>
<feature type="region of interest" description="Disordered" evidence="11">
    <location>
        <begin position="356"/>
        <end position="434"/>
    </location>
</feature>
<dbReference type="Pfam" id="PF01138">
    <property type="entry name" value="RNase_PH"/>
    <property type="match status" value="1"/>
</dbReference>
<dbReference type="EMBL" id="HBUF01077755">
    <property type="protein sequence ID" value="CAG6631724.1"/>
    <property type="molecule type" value="Transcribed_RNA"/>
</dbReference>
<evidence type="ECO:0000259" key="13">
    <source>
        <dbReference type="Pfam" id="PF03725"/>
    </source>
</evidence>
<dbReference type="Pfam" id="PF03725">
    <property type="entry name" value="RNase_PH_C"/>
    <property type="match status" value="1"/>
</dbReference>
<keyword evidence="7" id="KW-0271">Exosome</keyword>
<evidence type="ECO:0000256" key="4">
    <source>
        <dbReference type="ARBA" id="ARBA00019572"/>
    </source>
</evidence>
<dbReference type="InterPro" id="IPR033100">
    <property type="entry name" value="Rrp45"/>
</dbReference>
<dbReference type="GO" id="GO:0016075">
    <property type="term" value="P:rRNA catabolic process"/>
    <property type="evidence" value="ECO:0007669"/>
    <property type="project" value="TreeGrafter"/>
</dbReference>
<dbReference type="GO" id="GO:0005730">
    <property type="term" value="C:nucleolus"/>
    <property type="evidence" value="ECO:0007669"/>
    <property type="project" value="UniProtKB-SubCell"/>
</dbReference>
<keyword evidence="5" id="KW-0963">Cytoplasm</keyword>
<dbReference type="SUPFAM" id="SSF55666">
    <property type="entry name" value="Ribonuclease PH domain 2-like"/>
    <property type="match status" value="1"/>
</dbReference>
<dbReference type="GO" id="GO:0034476">
    <property type="term" value="P:U5 snRNA 3'-end processing"/>
    <property type="evidence" value="ECO:0007669"/>
    <property type="project" value="TreeGrafter"/>
</dbReference>
<keyword evidence="9" id="KW-0539">Nucleus</keyword>
<dbReference type="GO" id="GO:0071035">
    <property type="term" value="P:nuclear polyadenylation-dependent rRNA catabolic process"/>
    <property type="evidence" value="ECO:0007669"/>
    <property type="project" value="TreeGrafter"/>
</dbReference>
<feature type="compositionally biased region" description="Basic and acidic residues" evidence="11">
    <location>
        <begin position="400"/>
        <end position="412"/>
    </location>
</feature>
<dbReference type="GO" id="GO:0071038">
    <property type="term" value="P:TRAMP-dependent tRNA surveillance pathway"/>
    <property type="evidence" value="ECO:0007669"/>
    <property type="project" value="TreeGrafter"/>
</dbReference>
<evidence type="ECO:0000256" key="9">
    <source>
        <dbReference type="ARBA" id="ARBA00023242"/>
    </source>
</evidence>
<dbReference type="InterPro" id="IPR027408">
    <property type="entry name" value="PNPase/RNase_PH_dom_sf"/>
</dbReference>
<dbReference type="InterPro" id="IPR015847">
    <property type="entry name" value="ExoRNase_PH_dom2"/>
</dbReference>
<evidence type="ECO:0000256" key="8">
    <source>
        <dbReference type="ARBA" id="ARBA00022884"/>
    </source>
</evidence>
<comment type="subcellular location">
    <subcellularLocation>
        <location evidence="1">Cytoplasm</location>
    </subcellularLocation>
    <subcellularLocation>
        <location evidence="2">Nucleus</location>
        <location evidence="2">Nucleolus</location>
    </subcellularLocation>
</comment>
<dbReference type="PANTHER" id="PTHR11097">
    <property type="entry name" value="EXOSOME COMPLEX EXONUCLEASE RIBOSOMAL RNA PROCESSING PROTEIN"/>
    <property type="match status" value="1"/>
</dbReference>
<feature type="domain" description="Exoribonuclease phosphorolytic" evidence="12">
    <location>
        <begin position="31"/>
        <end position="163"/>
    </location>
</feature>
<reference evidence="14" key="1">
    <citation type="submission" date="2021-05" db="EMBL/GenBank/DDBJ databases">
        <authorList>
            <person name="Alioto T."/>
            <person name="Alioto T."/>
            <person name="Gomez Garrido J."/>
        </authorList>
    </citation>
    <scope>NUCLEOTIDE SEQUENCE</scope>
</reference>
<dbReference type="GO" id="GO:0071028">
    <property type="term" value="P:nuclear mRNA surveillance"/>
    <property type="evidence" value="ECO:0007669"/>
    <property type="project" value="TreeGrafter"/>
</dbReference>
<evidence type="ECO:0000256" key="3">
    <source>
        <dbReference type="ARBA" id="ARBA00006678"/>
    </source>
</evidence>
<dbReference type="Gene3D" id="3.30.230.70">
    <property type="entry name" value="GHMP Kinase, N-terminal domain"/>
    <property type="match status" value="1"/>
</dbReference>
<dbReference type="EMBL" id="HBUF01077758">
    <property type="protein sequence ID" value="CAG6631727.1"/>
    <property type="molecule type" value="Transcribed_RNA"/>
</dbReference>
<evidence type="ECO:0000256" key="7">
    <source>
        <dbReference type="ARBA" id="ARBA00022835"/>
    </source>
</evidence>
<evidence type="ECO:0000256" key="1">
    <source>
        <dbReference type="ARBA" id="ARBA00004496"/>
    </source>
</evidence>
<evidence type="ECO:0000313" key="14">
    <source>
        <dbReference type="EMBL" id="CAG6631727.1"/>
    </source>
</evidence>
<dbReference type="InterPro" id="IPR001247">
    <property type="entry name" value="ExoRNase_PH_dom1"/>
</dbReference>
<feature type="domain" description="Exoribonuclease phosphorolytic" evidence="13">
    <location>
        <begin position="189"/>
        <end position="240"/>
    </location>
</feature>
<name>A0A8D8VQ84_9HEMI</name>
<dbReference type="EMBL" id="HBUF01077754">
    <property type="protein sequence ID" value="CAG6631723.1"/>
    <property type="molecule type" value="Transcribed_RNA"/>
</dbReference>
<keyword evidence="8" id="KW-0694">RNA-binding</keyword>
<dbReference type="GO" id="GO:0034475">
    <property type="term" value="P:U4 snRNA 3'-end processing"/>
    <property type="evidence" value="ECO:0007669"/>
    <property type="project" value="TreeGrafter"/>
</dbReference>
<evidence type="ECO:0000256" key="11">
    <source>
        <dbReference type="SAM" id="MobiDB-lite"/>
    </source>
</evidence>
<dbReference type="CDD" id="cd11368">
    <property type="entry name" value="RNase_PH_RRP45"/>
    <property type="match status" value="1"/>
</dbReference>
<proteinExistence type="inferred from homology"/>
<dbReference type="GO" id="GO:0000467">
    <property type="term" value="P:exonucleolytic trimming to generate mature 3'-end of 5.8S rRNA from tricistronic rRNA transcript (SSU-rRNA, 5.8S rRNA, LSU-rRNA)"/>
    <property type="evidence" value="ECO:0007669"/>
    <property type="project" value="TreeGrafter"/>
</dbReference>
<evidence type="ECO:0000256" key="6">
    <source>
        <dbReference type="ARBA" id="ARBA00022552"/>
    </source>
</evidence>
<dbReference type="InterPro" id="IPR050590">
    <property type="entry name" value="Exosome_comp_Rrp42_subfam"/>
</dbReference>
<dbReference type="AlphaFoldDB" id="A0A8D8VQ84"/>
<evidence type="ECO:0000256" key="5">
    <source>
        <dbReference type="ARBA" id="ARBA00022490"/>
    </source>
</evidence>
<keyword evidence="6" id="KW-0698">rRNA processing</keyword>
<dbReference type="GO" id="GO:0034473">
    <property type="term" value="P:U1 snRNA 3'-end processing"/>
    <property type="evidence" value="ECO:0007669"/>
    <property type="project" value="TreeGrafter"/>
</dbReference>
<accession>A0A8D8VQ84</accession>
<evidence type="ECO:0000256" key="10">
    <source>
        <dbReference type="ARBA" id="ARBA00032660"/>
    </source>
</evidence>
<organism evidence="14">
    <name type="scientific">Cacopsylla melanoneura</name>
    <dbReference type="NCBI Taxonomy" id="428564"/>
    <lineage>
        <taxon>Eukaryota</taxon>
        <taxon>Metazoa</taxon>
        <taxon>Ecdysozoa</taxon>
        <taxon>Arthropoda</taxon>
        <taxon>Hexapoda</taxon>
        <taxon>Insecta</taxon>
        <taxon>Pterygota</taxon>
        <taxon>Neoptera</taxon>
        <taxon>Paraneoptera</taxon>
        <taxon>Hemiptera</taxon>
        <taxon>Sternorrhyncha</taxon>
        <taxon>Psylloidea</taxon>
        <taxon>Psyllidae</taxon>
        <taxon>Psyllinae</taxon>
        <taxon>Cacopsylla</taxon>
    </lineage>
</organism>
<dbReference type="InterPro" id="IPR020568">
    <property type="entry name" value="Ribosomal_Su5_D2-typ_SF"/>
</dbReference>
<evidence type="ECO:0000259" key="12">
    <source>
        <dbReference type="Pfam" id="PF01138"/>
    </source>
</evidence>
<dbReference type="InterPro" id="IPR036345">
    <property type="entry name" value="ExoRNase_PH_dom2_sf"/>
</dbReference>
<dbReference type="PANTHER" id="PTHR11097:SF14">
    <property type="entry name" value="EXOSOME COMPLEX COMPONENT RRP45"/>
    <property type="match status" value="1"/>
</dbReference>
<dbReference type="GO" id="GO:0000177">
    <property type="term" value="C:cytoplasmic exosome (RNase complex)"/>
    <property type="evidence" value="ECO:0007669"/>
    <property type="project" value="TreeGrafter"/>
</dbReference>
<comment type="similarity">
    <text evidence="3">Belongs to the RNase PH family.</text>
</comment>